<dbReference type="EMBL" id="OX459119">
    <property type="protein sequence ID" value="CAI9093058.1"/>
    <property type="molecule type" value="Genomic_DNA"/>
</dbReference>
<evidence type="ECO:0000313" key="2">
    <source>
        <dbReference type="Proteomes" id="UP001161247"/>
    </source>
</evidence>
<protein>
    <submittedName>
        <fullName evidence="1">OLC1v1028464C1</fullName>
    </submittedName>
</protein>
<proteinExistence type="predicted"/>
<dbReference type="Proteomes" id="UP001161247">
    <property type="component" value="Chromosome 2"/>
</dbReference>
<name>A0AAV1CEE8_OLDCO</name>
<sequence length="150" mass="17648">MPVTEIGKELRIKSSKRIRCGSHDLVVFKGRWGRLPFNQPVVVQQLPRLYRDFVIRDCSFLFQICTSYRKGSVIYPKGFLEDDNYIYFCVERYNCTLLDLVRAEAISRSKDSSELFEPQLVTAKSLLNRTSLWQSKKYTQDAQVTRVYLY</sequence>
<evidence type="ECO:0000313" key="1">
    <source>
        <dbReference type="EMBL" id="CAI9093058.1"/>
    </source>
</evidence>
<organism evidence="1 2">
    <name type="scientific">Oldenlandia corymbosa var. corymbosa</name>
    <dbReference type="NCBI Taxonomy" id="529605"/>
    <lineage>
        <taxon>Eukaryota</taxon>
        <taxon>Viridiplantae</taxon>
        <taxon>Streptophyta</taxon>
        <taxon>Embryophyta</taxon>
        <taxon>Tracheophyta</taxon>
        <taxon>Spermatophyta</taxon>
        <taxon>Magnoliopsida</taxon>
        <taxon>eudicotyledons</taxon>
        <taxon>Gunneridae</taxon>
        <taxon>Pentapetalae</taxon>
        <taxon>asterids</taxon>
        <taxon>lamiids</taxon>
        <taxon>Gentianales</taxon>
        <taxon>Rubiaceae</taxon>
        <taxon>Rubioideae</taxon>
        <taxon>Spermacoceae</taxon>
        <taxon>Hedyotis-Oldenlandia complex</taxon>
        <taxon>Oldenlandia</taxon>
    </lineage>
</organism>
<keyword evidence="2" id="KW-1185">Reference proteome</keyword>
<gene>
    <name evidence="1" type="ORF">OLC1_LOCUS4573</name>
</gene>
<accession>A0AAV1CEE8</accession>
<dbReference type="AlphaFoldDB" id="A0AAV1CEE8"/>
<reference evidence="1" key="1">
    <citation type="submission" date="2023-03" db="EMBL/GenBank/DDBJ databases">
        <authorList>
            <person name="Julca I."/>
        </authorList>
    </citation>
    <scope>NUCLEOTIDE SEQUENCE</scope>
</reference>